<keyword evidence="1" id="KW-0472">Membrane</keyword>
<reference evidence="3" key="1">
    <citation type="submission" date="2020-09" db="EMBL/GenBank/DDBJ databases">
        <title>Genome seq and assembly of Limnohabitants sp.</title>
        <authorList>
            <person name="Chhetri G."/>
        </authorList>
    </citation>
    <scope>NUCLEOTIDE SEQUENCE</scope>
    <source>
        <strain evidence="3">JUR4</strain>
    </source>
</reference>
<dbReference type="AlphaFoldDB" id="A0A927FJA6"/>
<evidence type="ECO:0008006" key="5">
    <source>
        <dbReference type="Google" id="ProtNLM"/>
    </source>
</evidence>
<dbReference type="RefSeq" id="WP_191819561.1">
    <property type="nucleotide sequence ID" value="NZ_JACYFT010000002.1"/>
</dbReference>
<proteinExistence type="predicted"/>
<keyword evidence="1" id="KW-1133">Transmembrane helix</keyword>
<comment type="caution">
    <text evidence="3">The sequence shown here is derived from an EMBL/GenBank/DDBJ whole genome shotgun (WGS) entry which is preliminary data.</text>
</comment>
<evidence type="ECO:0000256" key="1">
    <source>
        <dbReference type="SAM" id="Phobius"/>
    </source>
</evidence>
<name>A0A927FJA6_9BURK</name>
<gene>
    <name evidence="3" type="ORF">IC609_11135</name>
</gene>
<feature type="chain" id="PRO_5038116112" description="Conjugal transfer protein" evidence="2">
    <location>
        <begin position="28"/>
        <end position="104"/>
    </location>
</feature>
<dbReference type="Proteomes" id="UP000647424">
    <property type="component" value="Unassembled WGS sequence"/>
</dbReference>
<feature type="transmembrane region" description="Helical" evidence="1">
    <location>
        <begin position="84"/>
        <end position="103"/>
    </location>
</feature>
<feature type="signal peptide" evidence="2">
    <location>
        <begin position="1"/>
        <end position="27"/>
    </location>
</feature>
<accession>A0A927FJA6</accession>
<organism evidence="3 4">
    <name type="scientific">Limnohabitans radicicola</name>
    <dbReference type="NCBI Taxonomy" id="2771427"/>
    <lineage>
        <taxon>Bacteria</taxon>
        <taxon>Pseudomonadati</taxon>
        <taxon>Pseudomonadota</taxon>
        <taxon>Betaproteobacteria</taxon>
        <taxon>Burkholderiales</taxon>
        <taxon>Comamonadaceae</taxon>
        <taxon>Limnohabitans</taxon>
    </lineage>
</organism>
<keyword evidence="4" id="KW-1185">Reference proteome</keyword>
<keyword evidence="2" id="KW-0732">Signal</keyword>
<dbReference type="EMBL" id="JACYFT010000002">
    <property type="protein sequence ID" value="MBD8051103.1"/>
    <property type="molecule type" value="Genomic_DNA"/>
</dbReference>
<evidence type="ECO:0000256" key="2">
    <source>
        <dbReference type="SAM" id="SignalP"/>
    </source>
</evidence>
<feature type="transmembrane region" description="Helical" evidence="1">
    <location>
        <begin position="47"/>
        <end position="72"/>
    </location>
</feature>
<evidence type="ECO:0000313" key="3">
    <source>
        <dbReference type="EMBL" id="MBD8051103.1"/>
    </source>
</evidence>
<keyword evidence="1" id="KW-0812">Transmembrane</keyword>
<sequence>MSRVHIARIKDGLAVITVAVLTSPALAQVSVSVGNAGSNYVNNKANILYGIVAGALGIASTIGWSMAAYKFMFVENTKLWDLKGLFVGGLIGFGAATFSALQMS</sequence>
<evidence type="ECO:0000313" key="4">
    <source>
        <dbReference type="Proteomes" id="UP000647424"/>
    </source>
</evidence>
<protein>
    <recommendedName>
        <fullName evidence="5">Conjugal transfer protein</fullName>
    </recommendedName>
</protein>